<protein>
    <submittedName>
        <fullName evidence="1">Uncharacterized protein</fullName>
    </submittedName>
</protein>
<accession>A0A2P2P7J2</accession>
<reference evidence="1" key="1">
    <citation type="submission" date="2018-02" db="EMBL/GenBank/DDBJ databases">
        <title>Rhizophora mucronata_Transcriptome.</title>
        <authorList>
            <person name="Meera S.P."/>
            <person name="Sreeshan A."/>
            <person name="Augustine A."/>
        </authorList>
    </citation>
    <scope>NUCLEOTIDE SEQUENCE</scope>
    <source>
        <tissue evidence="1">Leaf</tissue>
    </source>
</reference>
<sequence>MTFFFILLSPHLFYFLYCYHHIHCTLGFMMKALHSFP</sequence>
<organism evidence="1">
    <name type="scientific">Rhizophora mucronata</name>
    <name type="common">Asiatic mangrove</name>
    <dbReference type="NCBI Taxonomy" id="61149"/>
    <lineage>
        <taxon>Eukaryota</taxon>
        <taxon>Viridiplantae</taxon>
        <taxon>Streptophyta</taxon>
        <taxon>Embryophyta</taxon>
        <taxon>Tracheophyta</taxon>
        <taxon>Spermatophyta</taxon>
        <taxon>Magnoliopsida</taxon>
        <taxon>eudicotyledons</taxon>
        <taxon>Gunneridae</taxon>
        <taxon>Pentapetalae</taxon>
        <taxon>rosids</taxon>
        <taxon>fabids</taxon>
        <taxon>Malpighiales</taxon>
        <taxon>Rhizophoraceae</taxon>
        <taxon>Rhizophora</taxon>
    </lineage>
</organism>
<proteinExistence type="predicted"/>
<dbReference type="EMBL" id="GGEC01070246">
    <property type="protein sequence ID" value="MBX50730.1"/>
    <property type="molecule type" value="Transcribed_RNA"/>
</dbReference>
<dbReference type="AlphaFoldDB" id="A0A2P2P7J2"/>
<name>A0A2P2P7J2_RHIMU</name>
<evidence type="ECO:0000313" key="1">
    <source>
        <dbReference type="EMBL" id="MBX50730.1"/>
    </source>
</evidence>